<evidence type="ECO:0000256" key="1">
    <source>
        <dbReference type="SAM" id="Phobius"/>
    </source>
</evidence>
<proteinExistence type="predicted"/>
<protein>
    <submittedName>
        <fullName evidence="2">DUF1295 domain-containing protein</fullName>
    </submittedName>
</protein>
<dbReference type="GO" id="GO:0016020">
    <property type="term" value="C:membrane"/>
    <property type="evidence" value="ECO:0007669"/>
    <property type="project" value="TreeGrafter"/>
</dbReference>
<feature type="transmembrane region" description="Helical" evidence="1">
    <location>
        <begin position="34"/>
        <end position="55"/>
    </location>
</feature>
<feature type="transmembrane region" description="Helical" evidence="1">
    <location>
        <begin position="61"/>
        <end position="83"/>
    </location>
</feature>
<dbReference type="AlphaFoldDB" id="A0A975C2W1"/>
<name>A0A975C2W1_9CAUL</name>
<dbReference type="Proteomes" id="UP000663918">
    <property type="component" value="Chromosome"/>
</dbReference>
<feature type="transmembrane region" description="Helical" evidence="1">
    <location>
        <begin position="6"/>
        <end position="22"/>
    </location>
</feature>
<dbReference type="InterPro" id="IPR010721">
    <property type="entry name" value="UstE-like"/>
</dbReference>
<accession>A0A975C2W1</accession>
<keyword evidence="1" id="KW-1133">Transmembrane helix</keyword>
<sequence>MLIALLFAFHFMVVVMVTAWAVSLKTDNTGWIDVFWTFGTGISGVVVALSPWAGAPSERQILVAILVAIWSIRLGSYIAVRVARSAEDARYVMMKEEWGRRFNANLFGLAIVQAPATTLLCASIAAAALRPGAGLTPEDFIGAAILLIAILGEGRADSQMKAFKADPANHGKIMDRGLWGLSRHPNYVFEWLGWVAYPVIAIDLSGSWPGPWPLGWLSLIAPVVMYLILTRLTGVPPLEKAMLKSRGQAFVDYQNRVGAFFPRPARKSPTSAGATR</sequence>
<keyword evidence="1" id="KW-0812">Transmembrane</keyword>
<evidence type="ECO:0000313" key="2">
    <source>
        <dbReference type="EMBL" id="QTC91847.1"/>
    </source>
</evidence>
<dbReference type="Gene3D" id="1.20.120.1630">
    <property type="match status" value="1"/>
</dbReference>
<keyword evidence="1" id="KW-0472">Membrane</keyword>
<feature type="transmembrane region" description="Helical" evidence="1">
    <location>
        <begin position="104"/>
        <end position="128"/>
    </location>
</feature>
<dbReference type="RefSeq" id="WP_207871022.1">
    <property type="nucleotide sequence ID" value="NZ_CP062222.1"/>
</dbReference>
<keyword evidence="3" id="KW-1185">Reference proteome</keyword>
<evidence type="ECO:0000313" key="3">
    <source>
        <dbReference type="Proteomes" id="UP000663918"/>
    </source>
</evidence>
<dbReference type="EMBL" id="CP062222">
    <property type="protein sequence ID" value="QTC91847.1"/>
    <property type="molecule type" value="Genomic_DNA"/>
</dbReference>
<reference evidence="2" key="1">
    <citation type="submission" date="2020-09" db="EMBL/GenBank/DDBJ databases">
        <title>Brevundimonas sp. LVF2 isolated from a puddle in Goettingen, Germany.</title>
        <authorList>
            <person name="Friedrich I."/>
            <person name="Klassen A."/>
            <person name="Hannes N."/>
            <person name="Schneider D."/>
            <person name="Hertel R."/>
            <person name="Daniel R."/>
        </authorList>
    </citation>
    <scope>NUCLEOTIDE SEQUENCE</scope>
    <source>
        <strain evidence="2">LVF2</strain>
    </source>
</reference>
<gene>
    <name evidence="2" type="ORF">IFJ75_02645</name>
</gene>
<dbReference type="PROSITE" id="PS50244">
    <property type="entry name" value="S5A_REDUCTASE"/>
    <property type="match status" value="1"/>
</dbReference>
<organism evidence="2 3">
    <name type="scientific">Brevundimonas goettingensis</name>
    <dbReference type="NCBI Taxonomy" id="2774190"/>
    <lineage>
        <taxon>Bacteria</taxon>
        <taxon>Pseudomonadati</taxon>
        <taxon>Pseudomonadota</taxon>
        <taxon>Alphaproteobacteria</taxon>
        <taxon>Caulobacterales</taxon>
        <taxon>Caulobacteraceae</taxon>
        <taxon>Brevundimonas</taxon>
    </lineage>
</organism>
<feature type="transmembrane region" description="Helical" evidence="1">
    <location>
        <begin position="214"/>
        <end position="234"/>
    </location>
</feature>
<dbReference type="KEGG" id="bgoe:IFJ75_02645"/>
<dbReference type="Pfam" id="PF06966">
    <property type="entry name" value="DUF1295"/>
    <property type="match status" value="1"/>
</dbReference>
<dbReference type="PANTHER" id="PTHR32251:SF17">
    <property type="entry name" value="STEROID 5-ALPHA REDUCTASE C-TERMINAL DOMAIN-CONTAINING PROTEIN"/>
    <property type="match status" value="1"/>
</dbReference>
<dbReference type="PANTHER" id="PTHR32251">
    <property type="entry name" value="3-OXO-5-ALPHA-STEROID 4-DEHYDROGENASE"/>
    <property type="match status" value="1"/>
</dbReference>